<comment type="caution">
    <text evidence="1">The sequence shown here is derived from an EMBL/GenBank/DDBJ whole genome shotgun (WGS) entry which is preliminary data.</text>
</comment>
<accession>A0A2D0KCJ5</accession>
<evidence type="ECO:0000313" key="1">
    <source>
        <dbReference type="EMBL" id="PHM61035.1"/>
    </source>
</evidence>
<name>A0A2D0KCJ5_9GAMM</name>
<dbReference type="Proteomes" id="UP000222168">
    <property type="component" value="Unassembled WGS sequence"/>
</dbReference>
<sequence>MFLGIMVANNKLVLGKRDFAENLKYEDGESLLRPI</sequence>
<protein>
    <submittedName>
        <fullName evidence="1">Uncharacterized protein</fullName>
    </submittedName>
</protein>
<keyword evidence="2" id="KW-1185">Reference proteome</keyword>
<dbReference type="EMBL" id="NJAK01000001">
    <property type="protein sequence ID" value="PHM61035.1"/>
    <property type="molecule type" value="Genomic_DNA"/>
</dbReference>
<organism evidence="1 2">
    <name type="scientific">Xenorhabdus ishibashii</name>
    <dbReference type="NCBI Taxonomy" id="1034471"/>
    <lineage>
        <taxon>Bacteria</taxon>
        <taxon>Pseudomonadati</taxon>
        <taxon>Pseudomonadota</taxon>
        <taxon>Gammaproteobacteria</taxon>
        <taxon>Enterobacterales</taxon>
        <taxon>Morganellaceae</taxon>
        <taxon>Xenorhabdus</taxon>
    </lineage>
</organism>
<dbReference type="AlphaFoldDB" id="A0A2D0KCJ5"/>
<evidence type="ECO:0000313" key="2">
    <source>
        <dbReference type="Proteomes" id="UP000222168"/>
    </source>
</evidence>
<gene>
    <name evidence="1" type="ORF">Xish_00147</name>
</gene>
<reference evidence="1 2" key="1">
    <citation type="journal article" date="2017" name="Nat. Microbiol.">
        <title>Natural product diversity associated with the nematode symbionts Photorhabdus and Xenorhabdus.</title>
        <authorList>
            <person name="Tobias N.J."/>
            <person name="Wolff H."/>
            <person name="Djahanschiri B."/>
            <person name="Grundmann F."/>
            <person name="Kronenwerth M."/>
            <person name="Shi Y.M."/>
            <person name="Simonyi S."/>
            <person name="Grun P."/>
            <person name="Shapiro-Ilan D."/>
            <person name="Pidot S.J."/>
            <person name="Stinear T.P."/>
            <person name="Ebersberger I."/>
            <person name="Bode H.B."/>
        </authorList>
    </citation>
    <scope>NUCLEOTIDE SEQUENCE [LARGE SCALE GENOMIC DNA]</scope>
    <source>
        <strain evidence="1 2">DSM 22670</strain>
    </source>
</reference>
<proteinExistence type="predicted"/>